<proteinExistence type="predicted"/>
<keyword evidence="2" id="KW-1185">Reference proteome</keyword>
<dbReference type="Proteomes" id="UP001150942">
    <property type="component" value="Unassembled WGS sequence"/>
</dbReference>
<dbReference type="EMBL" id="JAPQKQ010000007">
    <property type="protein sequence ID" value="KAJ5187832.1"/>
    <property type="molecule type" value="Genomic_DNA"/>
</dbReference>
<gene>
    <name evidence="1" type="ORF">N7449_010826</name>
</gene>
<reference evidence="1" key="2">
    <citation type="journal article" date="2023" name="IMA Fungus">
        <title>Comparative genomic study of the Penicillium genus elucidates a diverse pangenome and 15 lateral gene transfer events.</title>
        <authorList>
            <person name="Petersen C."/>
            <person name="Sorensen T."/>
            <person name="Nielsen M.R."/>
            <person name="Sondergaard T.E."/>
            <person name="Sorensen J.L."/>
            <person name="Fitzpatrick D.A."/>
            <person name="Frisvad J.C."/>
            <person name="Nielsen K.L."/>
        </authorList>
    </citation>
    <scope>NUCLEOTIDE SEQUENCE</scope>
    <source>
        <strain evidence="1">IBT 20477</strain>
    </source>
</reference>
<dbReference type="AlphaFoldDB" id="A0A9W9J127"/>
<evidence type="ECO:0000313" key="2">
    <source>
        <dbReference type="Proteomes" id="UP001150942"/>
    </source>
</evidence>
<reference evidence="1" key="1">
    <citation type="submission" date="2022-11" db="EMBL/GenBank/DDBJ databases">
        <authorList>
            <person name="Petersen C."/>
        </authorList>
    </citation>
    <scope>NUCLEOTIDE SEQUENCE</scope>
    <source>
        <strain evidence="1">IBT 20477</strain>
    </source>
</reference>
<organism evidence="1 2">
    <name type="scientific">Penicillium cf. viridicatum</name>
    <dbReference type="NCBI Taxonomy" id="2972119"/>
    <lineage>
        <taxon>Eukaryota</taxon>
        <taxon>Fungi</taxon>
        <taxon>Dikarya</taxon>
        <taxon>Ascomycota</taxon>
        <taxon>Pezizomycotina</taxon>
        <taxon>Eurotiomycetes</taxon>
        <taxon>Eurotiomycetidae</taxon>
        <taxon>Eurotiales</taxon>
        <taxon>Aspergillaceae</taxon>
        <taxon>Penicillium</taxon>
    </lineage>
</organism>
<comment type="caution">
    <text evidence="1">The sequence shown here is derived from an EMBL/GenBank/DDBJ whole genome shotgun (WGS) entry which is preliminary data.</text>
</comment>
<accession>A0A9W9J127</accession>
<sequence>MAIPRSWLPNRLNEGDEVIGKPVNTHSYQSAERRFNSYFECYNATNGQEGFKRIYVQVLYTGYEHADKATLARDATEFTPTELNAYKFLTANHSKNTPILLAYKRGIQPTEGLIPSRYIRWIVWEKVPRTYLGCPKSAFMY</sequence>
<dbReference type="OrthoDB" id="5401170at2759"/>
<evidence type="ECO:0000313" key="1">
    <source>
        <dbReference type="EMBL" id="KAJ5187832.1"/>
    </source>
</evidence>
<protein>
    <submittedName>
        <fullName evidence="1">Uncharacterized protein</fullName>
    </submittedName>
</protein>
<name>A0A9W9J127_9EURO</name>